<dbReference type="PANTHER" id="PTHR23086">
    <property type="entry name" value="PHOSPHATIDYLINOSITOL-4-PHOSPHATE 5-KINASE"/>
    <property type="match status" value="1"/>
</dbReference>
<comment type="caution">
    <text evidence="4">The sequence shown here is derived from an EMBL/GenBank/DDBJ whole genome shotgun (WGS) entry which is preliminary data.</text>
</comment>
<dbReference type="Proteomes" id="UP000298663">
    <property type="component" value="Unassembled WGS sequence"/>
</dbReference>
<gene>
    <name evidence="4" type="ORF">L596_008146</name>
</gene>
<dbReference type="STRING" id="34508.A0A4U5PC40"/>
<dbReference type="InterPro" id="IPR002498">
    <property type="entry name" value="PInositol-4-P-4/5-kinase_core"/>
</dbReference>
<dbReference type="InterPro" id="IPR023610">
    <property type="entry name" value="PInositol-4/5-P-5/4-kinase"/>
</dbReference>
<dbReference type="SUPFAM" id="SSF56104">
    <property type="entry name" value="SAICAR synthase-like"/>
    <property type="match status" value="1"/>
</dbReference>
<feature type="compositionally biased region" description="Basic and acidic residues" evidence="2">
    <location>
        <begin position="445"/>
        <end position="454"/>
    </location>
</feature>
<feature type="region of interest" description="Disordered" evidence="2">
    <location>
        <begin position="441"/>
        <end position="520"/>
    </location>
</feature>
<dbReference type="PROSITE" id="PS51455">
    <property type="entry name" value="PIPK"/>
    <property type="match status" value="1"/>
</dbReference>
<dbReference type="GO" id="GO:0005524">
    <property type="term" value="F:ATP binding"/>
    <property type="evidence" value="ECO:0007669"/>
    <property type="project" value="UniProtKB-UniRule"/>
</dbReference>
<feature type="region of interest" description="Disordered" evidence="2">
    <location>
        <begin position="252"/>
        <end position="277"/>
    </location>
</feature>
<dbReference type="Gene3D" id="3.30.810.10">
    <property type="entry name" value="2-Layer Sandwich"/>
    <property type="match status" value="1"/>
</dbReference>
<dbReference type="GO" id="GO:0046854">
    <property type="term" value="P:phosphatidylinositol phosphate biosynthetic process"/>
    <property type="evidence" value="ECO:0007669"/>
    <property type="project" value="TreeGrafter"/>
</dbReference>
<reference evidence="4 5" key="1">
    <citation type="journal article" date="2015" name="Genome Biol.">
        <title>Comparative genomics of Steinernema reveals deeply conserved gene regulatory networks.</title>
        <authorList>
            <person name="Dillman A.R."/>
            <person name="Macchietto M."/>
            <person name="Porter C.F."/>
            <person name="Rogers A."/>
            <person name="Williams B."/>
            <person name="Antoshechkin I."/>
            <person name="Lee M.M."/>
            <person name="Goodwin Z."/>
            <person name="Lu X."/>
            <person name="Lewis E.E."/>
            <person name="Goodrich-Blair H."/>
            <person name="Stock S.P."/>
            <person name="Adams B.J."/>
            <person name="Sternberg P.W."/>
            <person name="Mortazavi A."/>
        </authorList>
    </citation>
    <scope>NUCLEOTIDE SEQUENCE [LARGE SCALE GENOMIC DNA]</scope>
    <source>
        <strain evidence="4 5">ALL</strain>
    </source>
</reference>
<reference evidence="4 5" key="2">
    <citation type="journal article" date="2019" name="G3 (Bethesda)">
        <title>Hybrid Assembly of the Genome of the Entomopathogenic Nematode Steinernema carpocapsae Identifies the X-Chromosome.</title>
        <authorList>
            <person name="Serra L."/>
            <person name="Macchietto M."/>
            <person name="Macias-Munoz A."/>
            <person name="McGill C.J."/>
            <person name="Rodriguez I.M."/>
            <person name="Rodriguez B."/>
            <person name="Murad R."/>
            <person name="Mortazavi A."/>
        </authorList>
    </citation>
    <scope>NUCLEOTIDE SEQUENCE [LARGE SCALE GENOMIC DNA]</scope>
    <source>
        <strain evidence="4 5">ALL</strain>
    </source>
</reference>
<dbReference type="OrthoDB" id="70770at2759"/>
<keyword evidence="1" id="KW-0547">Nucleotide-binding</keyword>
<keyword evidence="1" id="KW-0067">ATP-binding</keyword>
<evidence type="ECO:0000256" key="2">
    <source>
        <dbReference type="SAM" id="MobiDB-lite"/>
    </source>
</evidence>
<dbReference type="InterPro" id="IPR027484">
    <property type="entry name" value="PInositol-4-P-5-kinase_N"/>
</dbReference>
<evidence type="ECO:0000256" key="1">
    <source>
        <dbReference type="PROSITE-ProRule" id="PRU00781"/>
    </source>
</evidence>
<organism evidence="4 5">
    <name type="scientific">Steinernema carpocapsae</name>
    <name type="common">Entomopathogenic nematode</name>
    <dbReference type="NCBI Taxonomy" id="34508"/>
    <lineage>
        <taxon>Eukaryota</taxon>
        <taxon>Metazoa</taxon>
        <taxon>Ecdysozoa</taxon>
        <taxon>Nematoda</taxon>
        <taxon>Chromadorea</taxon>
        <taxon>Rhabditida</taxon>
        <taxon>Tylenchina</taxon>
        <taxon>Panagrolaimomorpha</taxon>
        <taxon>Strongyloidoidea</taxon>
        <taxon>Steinernematidae</taxon>
        <taxon>Steinernema</taxon>
    </lineage>
</organism>
<dbReference type="CDD" id="cd17301">
    <property type="entry name" value="PIPKc_PIP5KI"/>
    <property type="match status" value="1"/>
</dbReference>
<feature type="compositionally biased region" description="Basic and acidic residues" evidence="2">
    <location>
        <begin position="494"/>
        <end position="519"/>
    </location>
</feature>
<keyword evidence="1" id="KW-0808">Transferase</keyword>
<dbReference type="Pfam" id="PF01504">
    <property type="entry name" value="PIP5K"/>
    <property type="match status" value="1"/>
</dbReference>
<keyword evidence="5" id="KW-1185">Reference proteome</keyword>
<proteinExistence type="predicted"/>
<dbReference type="Gene3D" id="3.30.800.10">
    <property type="entry name" value="Phosphatidylinositol Phosphate Kinase II Beta"/>
    <property type="match status" value="1"/>
</dbReference>
<dbReference type="GO" id="GO:0005886">
    <property type="term" value="C:plasma membrane"/>
    <property type="evidence" value="ECO:0007669"/>
    <property type="project" value="TreeGrafter"/>
</dbReference>
<feature type="domain" description="PIPK" evidence="3">
    <location>
        <begin position="1"/>
        <end position="370"/>
    </location>
</feature>
<protein>
    <recommendedName>
        <fullName evidence="3">PIPK domain-containing protein</fullName>
    </recommendedName>
</protein>
<dbReference type="InterPro" id="IPR027483">
    <property type="entry name" value="PInositol-4-P-4/5-kinase_C_sf"/>
</dbReference>
<dbReference type="AlphaFoldDB" id="A0A4U5PC40"/>
<keyword evidence="1" id="KW-0418">Kinase</keyword>
<evidence type="ECO:0000259" key="3">
    <source>
        <dbReference type="PROSITE" id="PS51455"/>
    </source>
</evidence>
<name>A0A4U5PC40_STECR</name>
<sequence>MGAIQLGIANSIGSLASKPERQLLVQDFDYIENVAFPPDGSLTTPSHPYGDFRFKTYAPMAFRHFRDLFHIKPADFLRSICTEPLKELSNPGASGSIFYVSSDDQFIIKTVQKKEAEFFQRLLSGYYMNIHQNPKTLLPKFFGFFCYQSFGKNIRLLVMNNLFPQSITIHEKYDLKGSTYKRMASKAEREKRSPTLKDLDFLNYHKDGVMLDAGTYDALVKVLGRDTLVLRCFRIMDYSLLVGIHNMDQANEAGTGNTTEEEGLEQPGTSKTIDVRQKRSQRLKSKFSMWGSLQENEGFNTNPADGIPARNSKGENLLLFIGIIDILQSYRLSKKVEHIWKSVLHDGDTVSVHHPDFYAERFQNFIQSKVFKKSPVDTTQAKHHGKFRSFVHSYLGILCLRSFAFARLHFSPLSKFVRLSFFVGSRGGVWILMSHIEAQPESEENNAKECERQGKGGRRRRPGARLGTENLPRGPGEENESAGQERVPTPVRQRRSEGQRRREPLGHRGGERTPPGERGHLHRGAAVLVPKRILIAATPDPLHFLTRFALFNCNNMYSVLCRYLKLSVQIVTSKERSIVFYPVGPPTQVKCNISKNVLTQLNS</sequence>
<dbReference type="EMBL" id="AZBU02000002">
    <property type="protein sequence ID" value="TKR93743.1"/>
    <property type="molecule type" value="Genomic_DNA"/>
</dbReference>
<accession>A0A4U5PC40</accession>
<evidence type="ECO:0000313" key="5">
    <source>
        <dbReference type="Proteomes" id="UP000298663"/>
    </source>
</evidence>
<evidence type="ECO:0000313" key="4">
    <source>
        <dbReference type="EMBL" id="TKR93743.1"/>
    </source>
</evidence>
<dbReference type="SMART" id="SM00330">
    <property type="entry name" value="PIPKc"/>
    <property type="match status" value="1"/>
</dbReference>
<dbReference type="PANTHER" id="PTHR23086:SF101">
    <property type="entry name" value="LP03320P-RELATED"/>
    <property type="match status" value="1"/>
</dbReference>
<dbReference type="GO" id="GO:0016308">
    <property type="term" value="F:1-phosphatidylinositol-4-phosphate 5-kinase activity"/>
    <property type="evidence" value="ECO:0007669"/>
    <property type="project" value="TreeGrafter"/>
</dbReference>